<evidence type="ECO:0000256" key="2">
    <source>
        <dbReference type="PROSITE-ProRule" id="PRU00352"/>
    </source>
</evidence>
<feature type="domain" description="Sema" evidence="3">
    <location>
        <begin position="26"/>
        <end position="301"/>
    </location>
</feature>
<sequence>LNLNVQRRVQHVDVALFAFLFKLSNTLFLSPPSVSDVRNGSAVFWEEGVSGGYQALLLDEDKGWLLVGGKDHIYLLKSDSLDQPSQKIYWPAAREHVEHCRLAGKSLETECANFVRLLQPFNKTHVYACGTGAFHPQCTYLHLGHNTEEPLFTLSHTVESGRGKCPFSPKEPFAARLTDGDLYAGTSVDFMGANAAIFRTSIQGSSQHYIRTEAYDHNWLNGKKLHFVGSFSIPDTRSPDDDKVYFFFKERAVEAGQWDKRVYSRVARVCKVTTSSLDVIKESVTGIRVLCSAVPHHCYNC</sequence>
<dbReference type="GO" id="GO:0001755">
    <property type="term" value="P:neural crest cell migration"/>
    <property type="evidence" value="ECO:0007669"/>
    <property type="project" value="TreeGrafter"/>
</dbReference>
<reference evidence="4" key="3">
    <citation type="submission" date="2025-09" db="UniProtKB">
        <authorList>
            <consortium name="Ensembl"/>
        </authorList>
    </citation>
    <scope>IDENTIFICATION</scope>
</reference>
<reference evidence="4 5" key="1">
    <citation type="journal article" date="2014" name="Nature">
        <title>The genomic substrate for adaptive radiation in African cichlid fish.</title>
        <authorList>
            <person name="Brawand D."/>
            <person name="Wagner C.E."/>
            <person name="Li Y.I."/>
            <person name="Malinsky M."/>
            <person name="Keller I."/>
            <person name="Fan S."/>
            <person name="Simakov O."/>
            <person name="Ng A.Y."/>
            <person name="Lim Z.W."/>
            <person name="Bezault E."/>
            <person name="Turner-Maier J."/>
            <person name="Johnson J."/>
            <person name="Alcazar R."/>
            <person name="Noh H.J."/>
            <person name="Russell P."/>
            <person name="Aken B."/>
            <person name="Alfoldi J."/>
            <person name="Amemiya C."/>
            <person name="Azzouzi N."/>
            <person name="Baroiller J.F."/>
            <person name="Barloy-Hubler F."/>
            <person name="Berlin A."/>
            <person name="Bloomquist R."/>
            <person name="Carleton K.L."/>
            <person name="Conte M.A."/>
            <person name="D'Cotta H."/>
            <person name="Eshel O."/>
            <person name="Gaffney L."/>
            <person name="Galibert F."/>
            <person name="Gante H.F."/>
            <person name="Gnerre S."/>
            <person name="Greuter L."/>
            <person name="Guyon R."/>
            <person name="Haddad N.S."/>
            <person name="Haerty W."/>
            <person name="Harris R.M."/>
            <person name="Hofmann H.A."/>
            <person name="Hourlier T."/>
            <person name="Hulata G."/>
            <person name="Jaffe D.B."/>
            <person name="Lara M."/>
            <person name="Lee A.P."/>
            <person name="MacCallum I."/>
            <person name="Mwaiko S."/>
            <person name="Nikaido M."/>
            <person name="Nishihara H."/>
            <person name="Ozouf-Costaz C."/>
            <person name="Penman D.J."/>
            <person name="Przybylski D."/>
            <person name="Rakotomanga M."/>
            <person name="Renn S.C.P."/>
            <person name="Ribeiro F.J."/>
            <person name="Ron M."/>
            <person name="Salzburger W."/>
            <person name="Sanchez-Pulido L."/>
            <person name="Santos M.E."/>
            <person name="Searle S."/>
            <person name="Sharpe T."/>
            <person name="Swofford R."/>
            <person name="Tan F.J."/>
            <person name="Williams L."/>
            <person name="Young S."/>
            <person name="Yin S."/>
            <person name="Okada N."/>
            <person name="Kocher T.D."/>
            <person name="Miska E.A."/>
            <person name="Lander E.S."/>
            <person name="Venkatesh B."/>
            <person name="Fernald R.D."/>
            <person name="Meyer A."/>
            <person name="Ponting C.P."/>
            <person name="Streelman J.T."/>
            <person name="Lindblad-Toh K."/>
            <person name="Seehausen O."/>
            <person name="Di Palma F."/>
        </authorList>
    </citation>
    <scope>NUCLEOTIDE SEQUENCE</scope>
</reference>
<dbReference type="Gene3D" id="2.130.10.10">
    <property type="entry name" value="YVTN repeat-like/Quinoprotein amine dehydrogenase"/>
    <property type="match status" value="1"/>
</dbReference>
<dbReference type="GO" id="GO:0007411">
    <property type="term" value="P:axon guidance"/>
    <property type="evidence" value="ECO:0007669"/>
    <property type="project" value="TreeGrafter"/>
</dbReference>
<dbReference type="SMART" id="SM00630">
    <property type="entry name" value="Sema"/>
    <property type="match status" value="1"/>
</dbReference>
<protein>
    <submittedName>
        <fullName evidence="4">Si:dkey-49n23.1</fullName>
    </submittedName>
</protein>
<accession>A0A3P9BQP7</accession>
<evidence type="ECO:0000259" key="3">
    <source>
        <dbReference type="PROSITE" id="PS51004"/>
    </source>
</evidence>
<evidence type="ECO:0000313" key="5">
    <source>
        <dbReference type="Proteomes" id="UP000265160"/>
    </source>
</evidence>
<dbReference type="GO" id="GO:0045499">
    <property type="term" value="F:chemorepellent activity"/>
    <property type="evidence" value="ECO:0007669"/>
    <property type="project" value="TreeGrafter"/>
</dbReference>
<keyword evidence="1" id="KW-0325">Glycoprotein</keyword>
<organism evidence="4 5">
    <name type="scientific">Maylandia zebra</name>
    <name type="common">zebra mbuna</name>
    <dbReference type="NCBI Taxonomy" id="106582"/>
    <lineage>
        <taxon>Eukaryota</taxon>
        <taxon>Metazoa</taxon>
        <taxon>Chordata</taxon>
        <taxon>Craniata</taxon>
        <taxon>Vertebrata</taxon>
        <taxon>Euteleostomi</taxon>
        <taxon>Actinopterygii</taxon>
        <taxon>Neopterygii</taxon>
        <taxon>Teleostei</taxon>
        <taxon>Neoteleostei</taxon>
        <taxon>Acanthomorphata</taxon>
        <taxon>Ovalentaria</taxon>
        <taxon>Cichlomorphae</taxon>
        <taxon>Cichliformes</taxon>
        <taxon>Cichlidae</taxon>
        <taxon>African cichlids</taxon>
        <taxon>Pseudocrenilabrinae</taxon>
        <taxon>Haplochromini</taxon>
        <taxon>Maylandia</taxon>
        <taxon>Maylandia zebra complex</taxon>
    </lineage>
</organism>
<proteinExistence type="predicted"/>
<dbReference type="SUPFAM" id="SSF101912">
    <property type="entry name" value="Sema domain"/>
    <property type="match status" value="1"/>
</dbReference>
<dbReference type="GO" id="GO:0005886">
    <property type="term" value="C:plasma membrane"/>
    <property type="evidence" value="ECO:0007669"/>
    <property type="project" value="TreeGrafter"/>
</dbReference>
<dbReference type="AlphaFoldDB" id="A0A3P9BQP7"/>
<keyword evidence="5" id="KW-1185">Reference proteome</keyword>
<dbReference type="InterPro" id="IPR001627">
    <property type="entry name" value="Semap_dom"/>
</dbReference>
<evidence type="ECO:0000256" key="1">
    <source>
        <dbReference type="ARBA" id="ARBA00023180"/>
    </source>
</evidence>
<reference evidence="4" key="2">
    <citation type="submission" date="2025-08" db="UniProtKB">
        <authorList>
            <consortium name="Ensembl"/>
        </authorList>
    </citation>
    <scope>IDENTIFICATION</scope>
</reference>
<dbReference type="Ensembl" id="ENSMZET00005012707.1">
    <property type="protein sequence ID" value="ENSMZEP00005012275.1"/>
    <property type="gene ID" value="ENSMZEG00005009194.1"/>
</dbReference>
<dbReference type="PANTHER" id="PTHR11036">
    <property type="entry name" value="SEMAPHORIN"/>
    <property type="match status" value="1"/>
</dbReference>
<dbReference type="Proteomes" id="UP000265160">
    <property type="component" value="LG5"/>
</dbReference>
<dbReference type="InterPro" id="IPR036352">
    <property type="entry name" value="Semap_dom_sf"/>
</dbReference>
<evidence type="ECO:0000313" key="4">
    <source>
        <dbReference type="Ensembl" id="ENSMZEP00005012275.1"/>
    </source>
</evidence>
<dbReference type="PROSITE" id="PS51004">
    <property type="entry name" value="SEMA"/>
    <property type="match status" value="1"/>
</dbReference>
<dbReference type="PANTHER" id="PTHR11036:SF69">
    <property type="entry name" value="SEMA DOMAIN-CONTAINING PROTEIN"/>
    <property type="match status" value="1"/>
</dbReference>
<dbReference type="InterPro" id="IPR027231">
    <property type="entry name" value="Semaphorin"/>
</dbReference>
<dbReference type="GO" id="GO:0030215">
    <property type="term" value="F:semaphorin receptor binding"/>
    <property type="evidence" value="ECO:0007669"/>
    <property type="project" value="InterPro"/>
</dbReference>
<dbReference type="GO" id="GO:0030335">
    <property type="term" value="P:positive regulation of cell migration"/>
    <property type="evidence" value="ECO:0007669"/>
    <property type="project" value="TreeGrafter"/>
</dbReference>
<dbReference type="GeneTree" id="ENSGT00940000165085"/>
<name>A0A3P9BQP7_9CICH</name>
<comment type="caution">
    <text evidence="2">Lacks conserved residue(s) required for the propagation of feature annotation.</text>
</comment>
<dbReference type="GO" id="GO:0071526">
    <property type="term" value="P:semaphorin-plexin signaling pathway"/>
    <property type="evidence" value="ECO:0007669"/>
    <property type="project" value="TreeGrafter"/>
</dbReference>
<dbReference type="InterPro" id="IPR015943">
    <property type="entry name" value="WD40/YVTN_repeat-like_dom_sf"/>
</dbReference>